<dbReference type="SUPFAM" id="SSF75304">
    <property type="entry name" value="Amidase signature (AS) enzymes"/>
    <property type="match status" value="1"/>
</dbReference>
<feature type="binding site" evidence="6">
    <location>
        <position position="192"/>
    </location>
    <ligand>
        <name>substrate</name>
    </ligand>
</feature>
<dbReference type="Pfam" id="PF01425">
    <property type="entry name" value="Amidase"/>
    <property type="match status" value="1"/>
</dbReference>
<comment type="similarity">
    <text evidence="2">Belongs to the amidase family.</text>
</comment>
<proteinExistence type="inferred from homology"/>
<dbReference type="FunFam" id="3.90.1300.10:FF:000003">
    <property type="entry name" value="Amidase signature enzyme"/>
    <property type="match status" value="1"/>
</dbReference>
<dbReference type="InterPro" id="IPR023631">
    <property type="entry name" value="Amidase_dom"/>
</dbReference>
<protein>
    <recommendedName>
        <fullName evidence="3">amidase</fullName>
        <ecNumber evidence="3">3.5.1.4</ecNumber>
    </recommendedName>
</protein>
<feature type="active site" description="Charge relay system" evidence="5">
    <location>
        <position position="192"/>
    </location>
</feature>
<dbReference type="GO" id="GO:0009062">
    <property type="term" value="P:fatty acid catabolic process"/>
    <property type="evidence" value="ECO:0007669"/>
    <property type="project" value="TreeGrafter"/>
</dbReference>
<gene>
    <name evidence="8" type="ORF">SISSUDRAFT_1053120</name>
</gene>
<keyword evidence="9" id="KW-1185">Reference proteome</keyword>
<comment type="catalytic activity">
    <reaction evidence="1">
        <text>a monocarboxylic acid amide + H2O = a monocarboxylate + NH4(+)</text>
        <dbReference type="Rhea" id="RHEA:12020"/>
        <dbReference type="ChEBI" id="CHEBI:15377"/>
        <dbReference type="ChEBI" id="CHEBI:28938"/>
        <dbReference type="ChEBI" id="CHEBI:35757"/>
        <dbReference type="ChEBI" id="CHEBI:83628"/>
        <dbReference type="EC" id="3.5.1.4"/>
    </reaction>
</comment>
<feature type="binding site" evidence="6">
    <location>
        <begin position="213"/>
        <end position="216"/>
    </location>
    <ligand>
        <name>substrate</name>
    </ligand>
</feature>
<sequence length="568" mass="61112">MWPFSDSSWKTVASQKTKERDSRISNTVTSLDVFKGAEASLQATASEIVQGIQSCKWTAVEVVHAYIRRAAVAQEKTNCLTEILFDDALAQAKALDEEFAATGVLKGPFHGVPVTFKDQYEITGYDATIGYTTWANKPSTYDAHLVRQAKAAGAIIIAKTNVPQTMLSFECANPLWGRTTNPWSSAHTSGGSSGGEGAVLALDGSALGFGSDIGGSLRIPAHFCGIYGFKPGKGRFSTSGAKSSNPGFEAIPSVTGPMARSVGDIELACRTFFGAGDPTAVEACPPVPFRDVKLNPKLRFGYYLSDGYIKASPACQRAVLETVAALRKAGHECVEFEPPTRPAMGIFAGLTSADGYATLLSQLGPDPKEKSLFLVTLGPKFNSFIRWLAIKVVLAIKGDTVFTEGLSNSRVKSVREFWGLAKQRNEFNKAWNVAVWDHHAFDGIIAPVQASPALPHEASTTLSPLAVATFLYNLLDLPVGIVPVTRVDPSKDKVTEEWTNGPGHGSPIFEENLFAKETVYNVEKMKGLPIGIQVVGKKWEDEKVIAMMDVVDKALGPRGFGPGSWKLE</sequence>
<feature type="active site" description="Acyl-ester intermediate" evidence="5">
    <location>
        <position position="216"/>
    </location>
</feature>
<feature type="binding site" evidence="6">
    <location>
        <position position="166"/>
    </location>
    <ligand>
        <name>substrate</name>
    </ligand>
</feature>
<evidence type="ECO:0000256" key="6">
    <source>
        <dbReference type="PIRSR" id="PIRSR001221-2"/>
    </source>
</evidence>
<evidence type="ECO:0000256" key="4">
    <source>
        <dbReference type="ARBA" id="ARBA00022801"/>
    </source>
</evidence>
<evidence type="ECO:0000313" key="8">
    <source>
        <dbReference type="EMBL" id="KZT34242.1"/>
    </source>
</evidence>
<evidence type="ECO:0000256" key="3">
    <source>
        <dbReference type="ARBA" id="ARBA00012922"/>
    </source>
</evidence>
<evidence type="ECO:0000256" key="2">
    <source>
        <dbReference type="ARBA" id="ARBA00009199"/>
    </source>
</evidence>
<keyword evidence="4" id="KW-0378">Hydrolase</keyword>
<feature type="domain" description="Amidase" evidence="7">
    <location>
        <begin position="61"/>
        <end position="544"/>
    </location>
</feature>
<dbReference type="OrthoDB" id="6428749at2759"/>
<dbReference type="PANTHER" id="PTHR45847">
    <property type="entry name" value="FATTY ACID AMIDE HYDROLASE"/>
    <property type="match status" value="1"/>
</dbReference>
<dbReference type="Gene3D" id="3.90.1300.10">
    <property type="entry name" value="Amidase signature (AS) domain"/>
    <property type="match status" value="1"/>
</dbReference>
<reference evidence="8 9" key="1">
    <citation type="journal article" date="2016" name="Mol. Biol. Evol.">
        <title>Comparative Genomics of Early-Diverging Mushroom-Forming Fungi Provides Insights into the Origins of Lignocellulose Decay Capabilities.</title>
        <authorList>
            <person name="Nagy L.G."/>
            <person name="Riley R."/>
            <person name="Tritt A."/>
            <person name="Adam C."/>
            <person name="Daum C."/>
            <person name="Floudas D."/>
            <person name="Sun H."/>
            <person name="Yadav J.S."/>
            <person name="Pangilinan J."/>
            <person name="Larsson K.H."/>
            <person name="Matsuura K."/>
            <person name="Barry K."/>
            <person name="Labutti K."/>
            <person name="Kuo R."/>
            <person name="Ohm R.A."/>
            <person name="Bhattacharya S.S."/>
            <person name="Shirouzu T."/>
            <person name="Yoshinaga Y."/>
            <person name="Martin F.M."/>
            <person name="Grigoriev I.V."/>
            <person name="Hibbett D.S."/>
        </authorList>
    </citation>
    <scope>NUCLEOTIDE SEQUENCE [LARGE SCALE GENOMIC DNA]</scope>
    <source>
        <strain evidence="8 9">HHB10207 ss-3</strain>
    </source>
</reference>
<name>A0A165ZEY3_9AGAM</name>
<dbReference type="EC" id="3.5.1.4" evidence="3"/>
<evidence type="ECO:0000259" key="7">
    <source>
        <dbReference type="Pfam" id="PF01425"/>
    </source>
</evidence>
<dbReference type="PIRSF" id="PIRSF001221">
    <property type="entry name" value="Amidase_fungi"/>
    <property type="match status" value="1"/>
</dbReference>
<evidence type="ECO:0000256" key="5">
    <source>
        <dbReference type="PIRSR" id="PIRSR001221-1"/>
    </source>
</evidence>
<dbReference type="GO" id="GO:0004040">
    <property type="term" value="F:amidase activity"/>
    <property type="evidence" value="ECO:0007669"/>
    <property type="project" value="UniProtKB-EC"/>
</dbReference>
<evidence type="ECO:0000256" key="1">
    <source>
        <dbReference type="ARBA" id="ARBA00001311"/>
    </source>
</evidence>
<feature type="active site" description="Charge relay system" evidence="5">
    <location>
        <position position="117"/>
    </location>
</feature>
<dbReference type="PANTHER" id="PTHR45847:SF6">
    <property type="entry name" value="FATTY ACID AMIDE HYDROLASE"/>
    <property type="match status" value="1"/>
</dbReference>
<dbReference type="STRING" id="1314776.A0A165ZEY3"/>
<dbReference type="InterPro" id="IPR036928">
    <property type="entry name" value="AS_sf"/>
</dbReference>
<dbReference type="AlphaFoldDB" id="A0A165ZEY3"/>
<dbReference type="Proteomes" id="UP000076798">
    <property type="component" value="Unassembled WGS sequence"/>
</dbReference>
<dbReference type="PROSITE" id="PS00571">
    <property type="entry name" value="AMIDASES"/>
    <property type="match status" value="1"/>
</dbReference>
<organism evidence="8 9">
    <name type="scientific">Sistotremastrum suecicum HHB10207 ss-3</name>
    <dbReference type="NCBI Taxonomy" id="1314776"/>
    <lineage>
        <taxon>Eukaryota</taxon>
        <taxon>Fungi</taxon>
        <taxon>Dikarya</taxon>
        <taxon>Basidiomycota</taxon>
        <taxon>Agaricomycotina</taxon>
        <taxon>Agaricomycetes</taxon>
        <taxon>Sistotremastrales</taxon>
        <taxon>Sistotremastraceae</taxon>
        <taxon>Sistotremastrum</taxon>
    </lineage>
</organism>
<dbReference type="GO" id="GO:0017064">
    <property type="term" value="F:fatty acid amide hydrolase activity"/>
    <property type="evidence" value="ECO:0007669"/>
    <property type="project" value="TreeGrafter"/>
</dbReference>
<dbReference type="EMBL" id="KV428192">
    <property type="protein sequence ID" value="KZT34242.1"/>
    <property type="molecule type" value="Genomic_DNA"/>
</dbReference>
<evidence type="ECO:0000313" key="9">
    <source>
        <dbReference type="Proteomes" id="UP000076798"/>
    </source>
</evidence>
<accession>A0A165ZEY3</accession>
<dbReference type="InterPro" id="IPR020556">
    <property type="entry name" value="Amidase_CS"/>
</dbReference>
<dbReference type="InterPro" id="IPR052096">
    <property type="entry name" value="Endocannabinoid_amidase"/>
</dbReference>